<dbReference type="EMBL" id="JACTNZ010000047">
    <property type="protein sequence ID" value="KAG5512643.1"/>
    <property type="molecule type" value="Genomic_DNA"/>
</dbReference>
<proteinExistence type="inferred from homology"/>
<keyword evidence="6" id="KW-0168">Coated pit</keyword>
<feature type="region of interest" description="Disordered" evidence="8">
    <location>
        <begin position="187"/>
        <end position="212"/>
    </location>
</feature>
<sequence>MKKSLVGSISSLFNAKKQKSLLSSQVEEASDEEFGEDDVNDNLRDKDVNEEASGANTGDVHEELMSEDVDVANEESREGHNESPTPMNENVGNEEHESMLDLEKDVDVNYDPGLWGSINDSKRIMLVLRGPIKIVRENDAFSKEAEEKKDSVFWTPSPIFPAMVDVSITADNCLGRVDGVRVGIGRRREKGSGRSGVRLESGLLQSPPPPQPRTPLFLEKQETFHGEANKSYWKAIAELIPNEVPTIEKRGKKEKAKQPSIAVIQGPKPGKPTDLSRMRHILVKLKHNPPPHMNPPPPPPSSETEKDGKVGPSPLVAANNSQQAAVVAPKGLVVV</sequence>
<dbReference type="InterPro" id="IPR000996">
    <property type="entry name" value="Clathrin_L-chain"/>
</dbReference>
<dbReference type="GO" id="GO:0005198">
    <property type="term" value="F:structural molecule activity"/>
    <property type="evidence" value="ECO:0007669"/>
    <property type="project" value="InterPro"/>
</dbReference>
<organism evidence="9 10">
    <name type="scientific">Rhododendron griersonianum</name>
    <dbReference type="NCBI Taxonomy" id="479676"/>
    <lineage>
        <taxon>Eukaryota</taxon>
        <taxon>Viridiplantae</taxon>
        <taxon>Streptophyta</taxon>
        <taxon>Embryophyta</taxon>
        <taxon>Tracheophyta</taxon>
        <taxon>Spermatophyta</taxon>
        <taxon>Magnoliopsida</taxon>
        <taxon>eudicotyledons</taxon>
        <taxon>Gunneridae</taxon>
        <taxon>Pentapetalae</taxon>
        <taxon>asterids</taxon>
        <taxon>Ericales</taxon>
        <taxon>Ericaceae</taxon>
        <taxon>Ericoideae</taxon>
        <taxon>Rhodoreae</taxon>
        <taxon>Rhododendron</taxon>
    </lineage>
</organism>
<evidence type="ECO:0000256" key="8">
    <source>
        <dbReference type="SAM" id="MobiDB-lite"/>
    </source>
</evidence>
<evidence type="ECO:0000313" key="10">
    <source>
        <dbReference type="Proteomes" id="UP000823749"/>
    </source>
</evidence>
<dbReference type="Proteomes" id="UP000823749">
    <property type="component" value="Unassembled WGS sequence"/>
</dbReference>
<keyword evidence="5" id="KW-0472">Membrane</keyword>
<dbReference type="GO" id="GO:0032050">
    <property type="term" value="F:clathrin heavy chain binding"/>
    <property type="evidence" value="ECO:0007669"/>
    <property type="project" value="TreeGrafter"/>
</dbReference>
<feature type="compositionally biased region" description="Basic residues" evidence="8">
    <location>
        <begin position="278"/>
        <end position="289"/>
    </location>
</feature>
<comment type="similarity">
    <text evidence="4">Belongs to the clathrin light chain family.</text>
</comment>
<protein>
    <submittedName>
        <fullName evidence="9">Uncharacterized protein</fullName>
    </submittedName>
</protein>
<evidence type="ECO:0000256" key="6">
    <source>
        <dbReference type="ARBA" id="ARBA00023176"/>
    </source>
</evidence>
<evidence type="ECO:0000313" key="9">
    <source>
        <dbReference type="EMBL" id="KAG5512643.1"/>
    </source>
</evidence>
<feature type="compositionally biased region" description="Acidic residues" evidence="8">
    <location>
        <begin position="28"/>
        <end position="40"/>
    </location>
</feature>
<comment type="caution">
    <text evidence="9">The sequence shown here is derived from an EMBL/GenBank/DDBJ whole genome shotgun (WGS) entry which is preliminary data.</text>
</comment>
<evidence type="ECO:0000256" key="3">
    <source>
        <dbReference type="ARBA" id="ARBA00004277"/>
    </source>
</evidence>
<evidence type="ECO:0000256" key="2">
    <source>
        <dbReference type="ARBA" id="ARBA00004180"/>
    </source>
</evidence>
<dbReference type="AlphaFoldDB" id="A0AAV6HIN9"/>
<comment type="subcellular location">
    <subcellularLocation>
        <location evidence="2">Cytoplasmic vesicle membrane</location>
        <topology evidence="2">Peripheral membrane protein</topology>
        <orientation evidence="2">Cytoplasmic side</orientation>
    </subcellularLocation>
    <subcellularLocation>
        <location evidence="3">Membrane</location>
        <location evidence="3">Coated pit</location>
        <topology evidence="3">Peripheral membrane protein</topology>
        <orientation evidence="3">Cytoplasmic side</orientation>
    </subcellularLocation>
</comment>
<evidence type="ECO:0000256" key="7">
    <source>
        <dbReference type="ARBA" id="ARBA00023329"/>
    </source>
</evidence>
<feature type="compositionally biased region" description="Low complexity" evidence="8">
    <location>
        <begin position="195"/>
        <end position="205"/>
    </location>
</feature>
<comment type="function">
    <text evidence="1">Clathrin is the major protein of the polyhedral coat of coated pits and vesicles.</text>
</comment>
<feature type="compositionally biased region" description="Pro residues" evidence="8">
    <location>
        <begin position="290"/>
        <end position="301"/>
    </location>
</feature>
<dbReference type="GO" id="GO:0030132">
    <property type="term" value="C:clathrin coat of coated pit"/>
    <property type="evidence" value="ECO:0007669"/>
    <property type="project" value="InterPro"/>
</dbReference>
<dbReference type="GO" id="GO:0030130">
    <property type="term" value="C:clathrin coat of trans-Golgi network vesicle"/>
    <property type="evidence" value="ECO:0007669"/>
    <property type="project" value="InterPro"/>
</dbReference>
<dbReference type="PANTHER" id="PTHR10639:SF37">
    <property type="entry name" value="CLATHRIN LIGHT CHAIN"/>
    <property type="match status" value="1"/>
</dbReference>
<dbReference type="PANTHER" id="PTHR10639">
    <property type="entry name" value="CLATHRIN LIGHT CHAIN"/>
    <property type="match status" value="1"/>
</dbReference>
<dbReference type="GO" id="GO:0006886">
    <property type="term" value="P:intracellular protein transport"/>
    <property type="evidence" value="ECO:0007669"/>
    <property type="project" value="InterPro"/>
</dbReference>
<keyword evidence="7" id="KW-0968">Cytoplasmic vesicle</keyword>
<name>A0AAV6HIN9_9ERIC</name>
<accession>A0AAV6HIN9</accession>
<feature type="region of interest" description="Disordered" evidence="8">
    <location>
        <begin position="248"/>
        <end position="323"/>
    </location>
</feature>
<evidence type="ECO:0000256" key="1">
    <source>
        <dbReference type="ARBA" id="ARBA00003913"/>
    </source>
</evidence>
<feature type="compositionally biased region" description="Polar residues" evidence="8">
    <location>
        <begin position="82"/>
        <end position="91"/>
    </location>
</feature>
<evidence type="ECO:0000256" key="4">
    <source>
        <dbReference type="ARBA" id="ARBA00005263"/>
    </source>
</evidence>
<gene>
    <name evidence="9" type="ORF">RHGRI_038930</name>
</gene>
<evidence type="ECO:0000256" key="5">
    <source>
        <dbReference type="ARBA" id="ARBA00023136"/>
    </source>
</evidence>
<feature type="region of interest" description="Disordered" evidence="8">
    <location>
        <begin position="17"/>
        <end position="97"/>
    </location>
</feature>
<keyword evidence="10" id="KW-1185">Reference proteome</keyword>
<reference evidence="9" key="1">
    <citation type="submission" date="2020-08" db="EMBL/GenBank/DDBJ databases">
        <title>Plant Genome Project.</title>
        <authorList>
            <person name="Zhang R.-G."/>
        </authorList>
    </citation>
    <scope>NUCLEOTIDE SEQUENCE</scope>
    <source>
        <strain evidence="9">WSP0</strain>
        <tissue evidence="9">Leaf</tissue>
    </source>
</reference>
<dbReference type="GO" id="GO:0072583">
    <property type="term" value="P:clathrin-dependent endocytosis"/>
    <property type="evidence" value="ECO:0007669"/>
    <property type="project" value="TreeGrafter"/>
</dbReference>